<dbReference type="EMBL" id="CAKLBY020000222">
    <property type="protein sequence ID" value="CAK7935724.1"/>
    <property type="molecule type" value="Genomic_DNA"/>
</dbReference>
<organism evidence="2 3">
    <name type="scientific">Peronospora matthiolae</name>
    <dbReference type="NCBI Taxonomy" id="2874970"/>
    <lineage>
        <taxon>Eukaryota</taxon>
        <taxon>Sar</taxon>
        <taxon>Stramenopiles</taxon>
        <taxon>Oomycota</taxon>
        <taxon>Peronosporomycetes</taxon>
        <taxon>Peronosporales</taxon>
        <taxon>Peronosporaceae</taxon>
        <taxon>Peronospora</taxon>
    </lineage>
</organism>
<dbReference type="Proteomes" id="UP001162060">
    <property type="component" value="Unassembled WGS sequence"/>
</dbReference>
<dbReference type="InterPro" id="IPR020845">
    <property type="entry name" value="AMP-binding_CS"/>
</dbReference>
<dbReference type="Gene3D" id="1.10.1200.10">
    <property type="entry name" value="ACP-like"/>
    <property type="match status" value="1"/>
</dbReference>
<evidence type="ECO:0000313" key="2">
    <source>
        <dbReference type="EMBL" id="CAK7935724.1"/>
    </source>
</evidence>
<dbReference type="Pfam" id="PF00501">
    <property type="entry name" value="AMP-binding"/>
    <property type="match status" value="1"/>
</dbReference>
<dbReference type="PANTHER" id="PTHR44394:SF1">
    <property type="entry name" value="BETA-ALANINE-ACTIVATING ENZYME"/>
    <property type="match status" value="1"/>
</dbReference>
<gene>
    <name evidence="2" type="ORF">PM001_LOCUS20874</name>
</gene>
<dbReference type="InterPro" id="IPR000873">
    <property type="entry name" value="AMP-dep_synth/lig_dom"/>
</dbReference>
<dbReference type="PROSITE" id="PS00455">
    <property type="entry name" value="AMP_BINDING"/>
    <property type="match status" value="1"/>
</dbReference>
<dbReference type="InterPro" id="IPR036736">
    <property type="entry name" value="ACP-like_sf"/>
</dbReference>
<dbReference type="Gene3D" id="3.30.300.30">
    <property type="match status" value="1"/>
</dbReference>
<evidence type="ECO:0000313" key="3">
    <source>
        <dbReference type="Proteomes" id="UP001162060"/>
    </source>
</evidence>
<protein>
    <recommendedName>
        <fullName evidence="1">Carrier domain-containing protein</fullName>
    </recommendedName>
</protein>
<accession>A0AAV1UM66</accession>
<comment type="caution">
    <text evidence="2">The sequence shown here is derived from an EMBL/GenBank/DDBJ whole genome shotgun (WGS) entry which is preliminary data.</text>
</comment>
<dbReference type="Gene3D" id="3.40.50.12780">
    <property type="entry name" value="N-terminal domain of ligase-like"/>
    <property type="match status" value="1"/>
</dbReference>
<dbReference type="SMART" id="SM00564">
    <property type="entry name" value="PQQ"/>
    <property type="match status" value="5"/>
</dbReference>
<dbReference type="SUPFAM" id="SSF56801">
    <property type="entry name" value="Acetyl-CoA synthetase-like"/>
    <property type="match status" value="1"/>
</dbReference>
<dbReference type="AlphaFoldDB" id="A0AAV1UM66"/>
<reference evidence="2" key="1">
    <citation type="submission" date="2024-01" db="EMBL/GenBank/DDBJ databases">
        <authorList>
            <person name="Webb A."/>
        </authorList>
    </citation>
    <scope>NUCLEOTIDE SEQUENCE</scope>
    <source>
        <strain evidence="2">Pm1</strain>
    </source>
</reference>
<dbReference type="GO" id="GO:0043041">
    <property type="term" value="P:amino acid activation for nonribosomal peptide biosynthetic process"/>
    <property type="evidence" value="ECO:0007669"/>
    <property type="project" value="TreeGrafter"/>
</dbReference>
<dbReference type="InterPro" id="IPR009081">
    <property type="entry name" value="PP-bd_ACP"/>
</dbReference>
<dbReference type="Gene3D" id="2.130.10.10">
    <property type="entry name" value="YVTN repeat-like/Quinoprotein amine dehydrogenase"/>
    <property type="match status" value="2"/>
</dbReference>
<dbReference type="PANTHER" id="PTHR44394">
    <property type="entry name" value="BETA-ALANINE-ACTIVATING ENZYME"/>
    <property type="match status" value="1"/>
</dbReference>
<dbReference type="InterPro" id="IPR042099">
    <property type="entry name" value="ANL_N_sf"/>
</dbReference>
<name>A0AAV1UM66_9STRA</name>
<dbReference type="SUPFAM" id="SSF50998">
    <property type="entry name" value="Quinoprotein alcohol dehydrogenase-like"/>
    <property type="match status" value="1"/>
</dbReference>
<dbReference type="Pfam" id="PF13570">
    <property type="entry name" value="Beta-prop_ACSF4"/>
    <property type="match status" value="1"/>
</dbReference>
<evidence type="ECO:0000259" key="1">
    <source>
        <dbReference type="PROSITE" id="PS50075"/>
    </source>
</evidence>
<dbReference type="PROSITE" id="PS50075">
    <property type="entry name" value="CARRIER"/>
    <property type="match status" value="1"/>
</dbReference>
<dbReference type="InterPro" id="IPR002372">
    <property type="entry name" value="PQQ_rpt_dom"/>
</dbReference>
<sequence length="1234" mass="136091">MRGRVDECLSTMRKEWMQSNDVALVQSFPRPEEGVGTETGAGRVSYAQLYRWHQELLGVLKSKEKEESQERTVVVGINLTPFSMEETAMMLLVAEQRRWIYVALDVQLPVARQLALLQSSGAQCLVTTVDSPLATYLVENRGEAIHMESVDDERSAFLPVQVVTLLSTYFSTGLEEAACDTDCRQRYDQSIDAPMYILFTSGTTGKAKRVLGSRRGAWTRLVWMWNMYPFATSKDGRSSGRVLRATRLSFVDSVWEILGAFLQRVPLVHVQLPRHRGESMRHCSMTSVVLDDSTRFLKVIQRENVTRFTAVPSVLDVLLQQTTEIERKSCLAGLRYVLSSGESLPFQVLRRLTASLPSVTILNLYGSTELSGDVTCMELKAPLSSAKIAEWQRHDVPIATLTERGVVGGHETFLVLLPEDHENDTMYSRNGSATLIWPRHHTYEMVTTTRTNRQPITGILFVSGPLLVEKYVGDSQKDMFVDSALLFGNRVESEQARDERPRRWFCTGDICSLIQGRLYFDGRKDSGVKIRGQRVYMEAVERGVALALQETTGGKKYGGSGPVIAFTVSKRVSGLLITCIVAFIISDDIGSTGIAQYAETKAVNAWIAEHYGTAHVPHKLFIVPAKVVPRFAHGKVDRKSLKKFYKDVIEDRDLSMPASRIHRTVTSPTQTLVARLMNEILGVFLSGGDVIDDNRTRTFAELGGNSLLATLFMHELRQELGALPLTARKLLDLTMDEIESACFVKSLSEDTGVKHPVQTTRHIFDLTGERAPSTAESVKRLKTTPNDCSGVNPGSECSSDMQQSRLSCISRYNRSSTSANGFHLPMCFTIPVSSAEEITSGAPSSCLPWKLRRVWQVDLNKCIDASPLVVQHRDRKGSICATWAIVGSHSGQLVCVDVLAAGQEVWRVTLDDRIEACAAVSIKHQLVYIGTHAGSFFALCLQSGVTRWRFDCEGTIKASAVVMDERQLVVCGAYNSKLYGLDAVTGQRQWVVDLDSSIFSTPLYCASPEQLFAATTSGNVVALRVSHDRVEMQWKLQLPAPVFAGLNADCVFEMLIVGCADGQLYGVSMSTGDIQWQVMTGNPIFSSPCVYQPGSIVFGSHDGMLRKVHCNNGKLAWTTDLHSAVFASPTVIQLQLASTATSQNDSKDTGRLICCVTTTAGCMYFCDALTGSILYETCESTGNPRIDTPTGQSSAEVLGPLFSSPVVVDNWCLLGTRTNKVYGFELVCRAATGI</sequence>
<feature type="domain" description="Carrier" evidence="1">
    <location>
        <begin position="667"/>
        <end position="755"/>
    </location>
</feature>
<proteinExistence type="predicted"/>
<dbReference type="InterPro" id="IPR011047">
    <property type="entry name" value="Quinoprotein_ADH-like_sf"/>
</dbReference>
<dbReference type="InterPro" id="IPR018391">
    <property type="entry name" value="PQQ_b-propeller_rpt"/>
</dbReference>
<dbReference type="InterPro" id="IPR045851">
    <property type="entry name" value="AMP-bd_C_sf"/>
</dbReference>
<dbReference type="InterPro" id="IPR052091">
    <property type="entry name" value="Beta-ala_Activ/Resist"/>
</dbReference>
<dbReference type="Pfam" id="PF00550">
    <property type="entry name" value="PP-binding"/>
    <property type="match status" value="1"/>
</dbReference>
<dbReference type="InterPro" id="IPR015943">
    <property type="entry name" value="WD40/YVTN_repeat-like_dom_sf"/>
</dbReference>